<dbReference type="GeneID" id="108009293"/>
<dbReference type="AlphaFoldDB" id="A0AB39Z619"/>
<keyword evidence="1" id="KW-1185">Reference proteome</keyword>
<sequence length="235" mass="27127">MTRKQIATPRCGTITKLVVSIGSGETFITYADDTTRSFCANPSWLNFQNGMMELGPVSEPHPHDHPKEAAAFLERHFGRNPKVWASMATQQGLSSLPLNGRKSEVNFQDRDAVIWHTWLVEKVRFPPAQCAIIEEWKDPFTETLGSCYCVWHLQNCMAWQLIVRNIMTEAKCFCLRIKKTMDIVNQLLDPELEPDKSTPAMSERVLDATDILKKLNDLLELQEKRNRRYKRLYKD</sequence>
<gene>
    <name evidence="2" type="primary">LOC108009293</name>
</gene>
<reference evidence="2" key="1">
    <citation type="submission" date="2025-08" db="UniProtKB">
        <authorList>
            <consortium name="RefSeq"/>
        </authorList>
    </citation>
    <scope>IDENTIFICATION</scope>
</reference>
<dbReference type="RefSeq" id="XP_016929013.2">
    <property type="nucleotide sequence ID" value="XM_017073524.4"/>
</dbReference>
<protein>
    <submittedName>
        <fullName evidence="2">Uncharacterized protein isoform X1</fullName>
    </submittedName>
</protein>
<accession>A0AB39Z619</accession>
<evidence type="ECO:0000313" key="2">
    <source>
        <dbReference type="RefSeq" id="XP_016929013.2"/>
    </source>
</evidence>
<proteinExistence type="predicted"/>
<evidence type="ECO:0000313" key="1">
    <source>
        <dbReference type="Proteomes" id="UP001652628"/>
    </source>
</evidence>
<dbReference type="Proteomes" id="UP001652628">
    <property type="component" value="Chromosome 2R"/>
</dbReference>
<name>A0AB39Z619_DROSZ</name>
<organism evidence="1 2">
    <name type="scientific">Drosophila suzukii</name>
    <name type="common">Spotted-wing drosophila fruit fly</name>
    <dbReference type="NCBI Taxonomy" id="28584"/>
    <lineage>
        <taxon>Eukaryota</taxon>
        <taxon>Metazoa</taxon>
        <taxon>Ecdysozoa</taxon>
        <taxon>Arthropoda</taxon>
        <taxon>Hexapoda</taxon>
        <taxon>Insecta</taxon>
        <taxon>Pterygota</taxon>
        <taxon>Neoptera</taxon>
        <taxon>Endopterygota</taxon>
        <taxon>Diptera</taxon>
        <taxon>Brachycera</taxon>
        <taxon>Muscomorpha</taxon>
        <taxon>Ephydroidea</taxon>
        <taxon>Drosophilidae</taxon>
        <taxon>Drosophila</taxon>
        <taxon>Sophophora</taxon>
    </lineage>
</organism>